<accession>A0ABY6C823</accession>
<gene>
    <name evidence="4" type="ORF">N8A98_13540</name>
</gene>
<proteinExistence type="inferred from homology"/>
<evidence type="ECO:0000313" key="4">
    <source>
        <dbReference type="EMBL" id="UXN68294.1"/>
    </source>
</evidence>
<keyword evidence="5" id="KW-1185">Reference proteome</keyword>
<feature type="domain" description="Flavin reductase like" evidence="3">
    <location>
        <begin position="22"/>
        <end position="166"/>
    </location>
</feature>
<keyword evidence="2" id="KW-0560">Oxidoreductase</keyword>
<organism evidence="4 5">
    <name type="scientific">Devosia neptuniae</name>
    <dbReference type="NCBI Taxonomy" id="191302"/>
    <lineage>
        <taxon>Bacteria</taxon>
        <taxon>Pseudomonadati</taxon>
        <taxon>Pseudomonadota</taxon>
        <taxon>Alphaproteobacteria</taxon>
        <taxon>Hyphomicrobiales</taxon>
        <taxon>Devosiaceae</taxon>
        <taxon>Devosia</taxon>
    </lineage>
</organism>
<sequence length="166" mass="17263">MSDAAAPERVIDVRTFWQAVGLRAVGTAIVTAEADDGPRGFLALSATHLSAEPPLMMISVDKKTSALQTILDAGHFAINYLASGQADLAGPFGGKGELKGADRFQLGHWGRLATGAPVLDGAAGVIDCRVEEVIERFGTAIILGRVVDFSATPDVTPLVSYKGGTL</sequence>
<name>A0ABY6C823_9HYPH</name>
<dbReference type="SMART" id="SM00903">
    <property type="entry name" value="Flavin_Reduct"/>
    <property type="match status" value="1"/>
</dbReference>
<dbReference type="InterPro" id="IPR002563">
    <property type="entry name" value="Flavin_Rdtase-like_dom"/>
</dbReference>
<evidence type="ECO:0000313" key="5">
    <source>
        <dbReference type="Proteomes" id="UP001061862"/>
    </source>
</evidence>
<comment type="similarity">
    <text evidence="1">Belongs to the non-flavoprotein flavin reductase family.</text>
</comment>
<reference evidence="4 5" key="1">
    <citation type="submission" date="2022-09" db="EMBL/GenBank/DDBJ databases">
        <title>Interaction between co-microsymbionts with complementary sets of symbiotic genes in legume-rhizobium systems.</title>
        <authorList>
            <person name="Safronova V."/>
            <person name="Sazanova A."/>
            <person name="Afonin A."/>
            <person name="Chirak E."/>
        </authorList>
    </citation>
    <scope>NUCLEOTIDE SEQUENCE [LARGE SCALE GENOMIC DNA]</scope>
    <source>
        <strain evidence="4 5">A18/4-1</strain>
    </source>
</reference>
<dbReference type="SUPFAM" id="SSF50475">
    <property type="entry name" value="FMN-binding split barrel"/>
    <property type="match status" value="1"/>
</dbReference>
<dbReference type="PANTHER" id="PTHR30466:SF11">
    <property type="entry name" value="FLAVIN-DEPENDENT MONOOXYGENASE, REDUCTASE SUBUNIT HSAB"/>
    <property type="match status" value="1"/>
</dbReference>
<protein>
    <submittedName>
        <fullName evidence="4">Flavin reductase family protein</fullName>
    </submittedName>
</protein>
<evidence type="ECO:0000256" key="1">
    <source>
        <dbReference type="ARBA" id="ARBA00008898"/>
    </source>
</evidence>
<dbReference type="InterPro" id="IPR012349">
    <property type="entry name" value="Split_barrel_FMN-bd"/>
</dbReference>
<dbReference type="Pfam" id="PF01613">
    <property type="entry name" value="Flavin_Reduct"/>
    <property type="match status" value="1"/>
</dbReference>
<evidence type="ECO:0000256" key="2">
    <source>
        <dbReference type="ARBA" id="ARBA00023002"/>
    </source>
</evidence>
<evidence type="ECO:0000259" key="3">
    <source>
        <dbReference type="SMART" id="SM00903"/>
    </source>
</evidence>
<dbReference type="Gene3D" id="2.30.110.10">
    <property type="entry name" value="Electron Transport, Fmn-binding Protein, Chain A"/>
    <property type="match status" value="1"/>
</dbReference>
<dbReference type="EMBL" id="CP104965">
    <property type="protein sequence ID" value="UXN68294.1"/>
    <property type="molecule type" value="Genomic_DNA"/>
</dbReference>
<dbReference type="PANTHER" id="PTHR30466">
    <property type="entry name" value="FLAVIN REDUCTASE"/>
    <property type="match status" value="1"/>
</dbReference>
<dbReference type="Proteomes" id="UP001061862">
    <property type="component" value="Chromosome"/>
</dbReference>
<dbReference type="InterPro" id="IPR050268">
    <property type="entry name" value="NADH-dep_flavin_reductase"/>
</dbReference>
<dbReference type="RefSeq" id="WP_262166064.1">
    <property type="nucleotide sequence ID" value="NZ_CP104965.1"/>
</dbReference>